<evidence type="ECO:0000313" key="1">
    <source>
        <dbReference type="EMBL" id="KAI3721754.1"/>
    </source>
</evidence>
<name>A0ACB9BGT8_CICIN</name>
<dbReference type="EMBL" id="CM042014">
    <property type="protein sequence ID" value="KAI3721754.1"/>
    <property type="molecule type" value="Genomic_DNA"/>
</dbReference>
<sequence length="276" mass="31219">MEELSKMAMAYYQASSDHLQELARDFFETMDDDGDGKIDQREFLEFMRDEGYGQMTNPSFFNQLDLDKNGTLDFVEVMTVYYIVKSGRPFCDHCKKFITSTYLTCVGCLEDPIGGSFYLCLDCYIMQKCDHTHNGLCRFLDNYSLLEAMTKSKLNELRSFEAKSRPMETNSIPGKPPMSNDHTWNPSLAMVPVPNRPPPIHNYHSWSQGGPSVPPVQNHTWIQNNYAYHYSPPPPVQYAGAPNAIVPQRQRWTVALGALNAALQIGAVGSTFCSIL</sequence>
<reference evidence="1 2" key="2">
    <citation type="journal article" date="2022" name="Mol. Ecol. Resour.">
        <title>The genomes of chicory, endive, great burdock and yacon provide insights into Asteraceae paleo-polyploidization history and plant inulin production.</title>
        <authorList>
            <person name="Fan W."/>
            <person name="Wang S."/>
            <person name="Wang H."/>
            <person name="Wang A."/>
            <person name="Jiang F."/>
            <person name="Liu H."/>
            <person name="Zhao H."/>
            <person name="Xu D."/>
            <person name="Zhang Y."/>
        </authorList>
    </citation>
    <scope>NUCLEOTIDE SEQUENCE [LARGE SCALE GENOMIC DNA]</scope>
    <source>
        <strain evidence="2">cv. Punajuju</strain>
        <tissue evidence="1">Leaves</tissue>
    </source>
</reference>
<evidence type="ECO:0000313" key="2">
    <source>
        <dbReference type="Proteomes" id="UP001055811"/>
    </source>
</evidence>
<protein>
    <submittedName>
        <fullName evidence="1">Uncharacterized protein</fullName>
    </submittedName>
</protein>
<gene>
    <name evidence="1" type="ORF">L2E82_32772</name>
</gene>
<keyword evidence="2" id="KW-1185">Reference proteome</keyword>
<dbReference type="Proteomes" id="UP001055811">
    <property type="component" value="Linkage Group LG06"/>
</dbReference>
<proteinExistence type="predicted"/>
<accession>A0ACB9BGT8</accession>
<reference evidence="2" key="1">
    <citation type="journal article" date="2022" name="Mol. Ecol. Resour.">
        <title>The genomes of chicory, endive, great burdock and yacon provide insights into Asteraceae palaeo-polyploidization history and plant inulin production.</title>
        <authorList>
            <person name="Fan W."/>
            <person name="Wang S."/>
            <person name="Wang H."/>
            <person name="Wang A."/>
            <person name="Jiang F."/>
            <person name="Liu H."/>
            <person name="Zhao H."/>
            <person name="Xu D."/>
            <person name="Zhang Y."/>
        </authorList>
    </citation>
    <scope>NUCLEOTIDE SEQUENCE [LARGE SCALE GENOMIC DNA]</scope>
    <source>
        <strain evidence="2">cv. Punajuju</strain>
    </source>
</reference>
<organism evidence="1 2">
    <name type="scientific">Cichorium intybus</name>
    <name type="common">Chicory</name>
    <dbReference type="NCBI Taxonomy" id="13427"/>
    <lineage>
        <taxon>Eukaryota</taxon>
        <taxon>Viridiplantae</taxon>
        <taxon>Streptophyta</taxon>
        <taxon>Embryophyta</taxon>
        <taxon>Tracheophyta</taxon>
        <taxon>Spermatophyta</taxon>
        <taxon>Magnoliopsida</taxon>
        <taxon>eudicotyledons</taxon>
        <taxon>Gunneridae</taxon>
        <taxon>Pentapetalae</taxon>
        <taxon>asterids</taxon>
        <taxon>campanulids</taxon>
        <taxon>Asterales</taxon>
        <taxon>Asteraceae</taxon>
        <taxon>Cichorioideae</taxon>
        <taxon>Cichorieae</taxon>
        <taxon>Cichoriinae</taxon>
        <taxon>Cichorium</taxon>
    </lineage>
</organism>
<comment type="caution">
    <text evidence="1">The sequence shown here is derived from an EMBL/GenBank/DDBJ whole genome shotgun (WGS) entry which is preliminary data.</text>
</comment>